<accession>A8M977</accession>
<dbReference type="AlphaFoldDB" id="A8M977"/>
<dbReference type="InterPro" id="IPR029044">
    <property type="entry name" value="Nucleotide-diphossugar_trans"/>
</dbReference>
<dbReference type="SUPFAM" id="SSF53448">
    <property type="entry name" value="Nucleotide-diphospho-sugar transferases"/>
    <property type="match status" value="1"/>
</dbReference>
<evidence type="ECO:0000313" key="1">
    <source>
        <dbReference type="EMBL" id="ABW02296.1"/>
    </source>
</evidence>
<name>A8M977_CALMQ</name>
<dbReference type="KEGG" id="cma:Cmaq_1472"/>
<dbReference type="STRING" id="397948.Cmaq_1472"/>
<evidence type="ECO:0008006" key="3">
    <source>
        <dbReference type="Google" id="ProtNLM"/>
    </source>
</evidence>
<dbReference type="GeneID" id="5709530"/>
<dbReference type="OrthoDB" id="27906at2157"/>
<protein>
    <recommendedName>
        <fullName evidence="3">Glycosyl transferase family 2</fullName>
    </recommendedName>
</protein>
<keyword evidence="2" id="KW-1185">Reference proteome</keyword>
<dbReference type="RefSeq" id="WP_012186515.1">
    <property type="nucleotide sequence ID" value="NC_009954.1"/>
</dbReference>
<dbReference type="Proteomes" id="UP000001137">
    <property type="component" value="Chromosome"/>
</dbReference>
<dbReference type="EMBL" id="CP000852">
    <property type="protein sequence ID" value="ABW02296.1"/>
    <property type="molecule type" value="Genomic_DNA"/>
</dbReference>
<proteinExistence type="predicted"/>
<dbReference type="eggNOG" id="arCOG01381">
    <property type="taxonomic scope" value="Archaea"/>
</dbReference>
<reference evidence="1 2" key="1">
    <citation type="submission" date="2007-10" db="EMBL/GenBank/DDBJ databases">
        <title>Complete sequence of Caldivirga maquilingensis IC-167.</title>
        <authorList>
            <consortium name="US DOE Joint Genome Institute"/>
            <person name="Copeland A."/>
            <person name="Lucas S."/>
            <person name="Lapidus A."/>
            <person name="Barry K."/>
            <person name="Glavina del Rio T."/>
            <person name="Dalin E."/>
            <person name="Tice H."/>
            <person name="Pitluck S."/>
            <person name="Saunders E."/>
            <person name="Brettin T."/>
            <person name="Bruce D."/>
            <person name="Detter J.C."/>
            <person name="Han C."/>
            <person name="Schmutz J."/>
            <person name="Larimer F."/>
            <person name="Land M."/>
            <person name="Hauser L."/>
            <person name="Kyrpides N."/>
            <person name="Ivanova N."/>
            <person name="Biddle J.F."/>
            <person name="Zhang Z."/>
            <person name="Fitz-Gibbon S.T."/>
            <person name="Lowe T.M."/>
            <person name="Saltikov C."/>
            <person name="House C.H."/>
            <person name="Richardson P."/>
        </authorList>
    </citation>
    <scope>NUCLEOTIDE SEQUENCE [LARGE SCALE GENOMIC DNA]</scope>
    <source>
        <strain evidence="2">ATCC 700844 / DSM 13496 / JCM 10307 / IC-167</strain>
    </source>
</reference>
<gene>
    <name evidence="1" type="ordered locus">Cmaq_1472</name>
</gene>
<evidence type="ECO:0000313" key="2">
    <source>
        <dbReference type="Proteomes" id="UP000001137"/>
    </source>
</evidence>
<dbReference type="HOGENOM" id="CLU_846282_0_0_2"/>
<organism evidence="1 2">
    <name type="scientific">Caldivirga maquilingensis (strain ATCC 700844 / DSM 13496 / JCM 10307 / IC-167)</name>
    <dbReference type="NCBI Taxonomy" id="397948"/>
    <lineage>
        <taxon>Archaea</taxon>
        <taxon>Thermoproteota</taxon>
        <taxon>Thermoprotei</taxon>
        <taxon>Thermoproteales</taxon>
        <taxon>Thermoproteaceae</taxon>
        <taxon>Caldivirga</taxon>
    </lineage>
</organism>
<sequence>MSSISLLVFNRDDIDGVVRLLRILGNIVDESVVIDSSSPTKYGELINAIEGLGLSNVRVYRAIPMGYPDPLRAYGLSKVKTEYVLYLDTDEVPNRALIRDLRGFNEADGYEILFCECDRKSLLWHMHLFRRDSVTFRGIVHELLEIRGRVVRLPTRYFILHIHGNDAIYYTYPHYFAMKYSVPELLIKKPYEVNLIRGENLPSSLLGTLYLIFRRIFNIYMDSLRGGVESKEASWWNRYELSLYMRYLVLPRWFRYFVDFLSRDVNVSGGVIKYLCLNDPGVVEDLTNTFTWDVPGYMVFAMLLIHRFITGRCARNFNEVRGVFRELAKYLQLGARR</sequence>